<dbReference type="EMBL" id="KZ819637">
    <property type="protein sequence ID" value="PWN89593.1"/>
    <property type="molecule type" value="Genomic_DNA"/>
</dbReference>
<dbReference type="Gene3D" id="1.10.8.60">
    <property type="match status" value="2"/>
</dbReference>
<dbReference type="OrthoDB" id="27435at2759"/>
<dbReference type="PANTHER" id="PTHR23077:SF27">
    <property type="entry name" value="ATPASE FAMILY GENE 2 PROTEIN HOMOLOG A"/>
    <property type="match status" value="1"/>
</dbReference>
<dbReference type="AlphaFoldDB" id="A0A316YNF9"/>
<dbReference type="Pfam" id="PF00004">
    <property type="entry name" value="AAA"/>
    <property type="match status" value="2"/>
</dbReference>
<dbReference type="InterPro" id="IPR003959">
    <property type="entry name" value="ATPase_AAA_core"/>
</dbReference>
<dbReference type="PANTHER" id="PTHR23077">
    <property type="entry name" value="AAA-FAMILY ATPASE"/>
    <property type="match status" value="1"/>
</dbReference>
<dbReference type="PROSITE" id="PS00674">
    <property type="entry name" value="AAA"/>
    <property type="match status" value="2"/>
</dbReference>
<dbReference type="Gene3D" id="3.40.50.300">
    <property type="entry name" value="P-loop containing nucleotide triphosphate hydrolases"/>
    <property type="match status" value="2"/>
</dbReference>
<evidence type="ECO:0000313" key="5">
    <source>
        <dbReference type="EMBL" id="PWN89593.1"/>
    </source>
</evidence>
<feature type="domain" description="AAA+ ATPase" evidence="4">
    <location>
        <begin position="364"/>
        <end position="503"/>
    </location>
</feature>
<comment type="similarity">
    <text evidence="3">Belongs to the AAA ATPase family.</text>
</comment>
<dbReference type="GO" id="GO:0005737">
    <property type="term" value="C:cytoplasm"/>
    <property type="evidence" value="ECO:0007669"/>
    <property type="project" value="TreeGrafter"/>
</dbReference>
<dbReference type="Proteomes" id="UP000245768">
    <property type="component" value="Unassembled WGS sequence"/>
</dbReference>
<dbReference type="InterPro" id="IPR003593">
    <property type="entry name" value="AAA+_ATPase"/>
</dbReference>
<evidence type="ECO:0000256" key="2">
    <source>
        <dbReference type="ARBA" id="ARBA00022840"/>
    </source>
</evidence>
<dbReference type="InParanoid" id="A0A316YNF9"/>
<reference evidence="5 6" key="1">
    <citation type="journal article" date="2018" name="Mol. Biol. Evol.">
        <title>Broad Genomic Sampling Reveals a Smut Pathogenic Ancestry of the Fungal Clade Ustilaginomycotina.</title>
        <authorList>
            <person name="Kijpornyongpan T."/>
            <person name="Mondo S.J."/>
            <person name="Barry K."/>
            <person name="Sandor L."/>
            <person name="Lee J."/>
            <person name="Lipzen A."/>
            <person name="Pangilinan J."/>
            <person name="LaButti K."/>
            <person name="Hainaut M."/>
            <person name="Henrissat B."/>
            <person name="Grigoriev I.V."/>
            <person name="Spatafora J.W."/>
            <person name="Aime M.C."/>
        </authorList>
    </citation>
    <scope>NUCLEOTIDE SEQUENCE [LARGE SCALE GENOMIC DNA]</scope>
    <source>
        <strain evidence="5 6">MCA 4198</strain>
    </source>
</reference>
<dbReference type="FunFam" id="3.40.50.300:FF:000661">
    <property type="entry name" value="calmodulin-interacting protein 111 isoform X1"/>
    <property type="match status" value="1"/>
</dbReference>
<evidence type="ECO:0000256" key="3">
    <source>
        <dbReference type="RuleBase" id="RU003651"/>
    </source>
</evidence>
<feature type="domain" description="AAA+ ATPase" evidence="4">
    <location>
        <begin position="46"/>
        <end position="209"/>
    </location>
</feature>
<dbReference type="STRING" id="215250.A0A316YNF9"/>
<proteinExistence type="inferred from homology"/>
<dbReference type="Pfam" id="PF17862">
    <property type="entry name" value="AAA_lid_3"/>
    <property type="match status" value="2"/>
</dbReference>
<dbReference type="GO" id="GO:0016887">
    <property type="term" value="F:ATP hydrolysis activity"/>
    <property type="evidence" value="ECO:0007669"/>
    <property type="project" value="InterPro"/>
</dbReference>
<evidence type="ECO:0000259" key="4">
    <source>
        <dbReference type="SMART" id="SM00382"/>
    </source>
</evidence>
<dbReference type="InterPro" id="IPR041569">
    <property type="entry name" value="AAA_lid_3"/>
</dbReference>
<dbReference type="SUPFAM" id="SSF52540">
    <property type="entry name" value="P-loop containing nucleoside triphosphate hydrolases"/>
    <property type="match status" value="2"/>
</dbReference>
<keyword evidence="6" id="KW-1185">Reference proteome</keyword>
<keyword evidence="1 3" id="KW-0547">Nucleotide-binding</keyword>
<protein>
    <submittedName>
        <fullName evidence="5">AAA-domain-containing protein</fullName>
    </submittedName>
</protein>
<sequence>MSNGIKRNSEGYAALGGLDRQIEQIRRLVEMPLTRPDVFRRYGLKPPRGVLLYGPPGTGKTSLAHAAASACVEAGSIHLVSGPELSSSFHGGTERSLRRLFERAQETAPSVVIIDEIDALAPRRDAGAGADGAGVEGAGEVERRVVATLLTLMDGLGQRQGSSQGRNKEPEDQEGRIVVIAATNRPNAIDPALRRPGRLDREIEIGVPSSEARRSILDVLLQRVPHTLDEDQKKQIADQCHGFVGADLASLVREAGMRAVTRELLDGPRSSQDSMAMDHVVSKMNDVSLTSQDDSNKVTLEDFRHAQTVVRPSAMREVTLELPKVRWSDIATGQAGAKVQSQIRECVEWPLKHADTLARLGIQAPKGLLLYGPPGCSKTLIAKALATESGLNFVAVKGPELLNKYVGESERSLREVFRKARAASPSIIFFDEIDGLTTMRGSDGGSEASHSDRLIATLLNEMDGVEGLGHVIVVAATNRPQVIDAALLRPGRLDRLLYVGPPDLEARRKLLEIRAGKMTFGNDVNLDEIATMTEGCSGAEMVSICQDAGLRAMNEDLNAPCIAQRHLRGAAADVRRRITPQMIHSIEAWRDQVAL</sequence>
<dbReference type="CDD" id="cd19511">
    <property type="entry name" value="RecA-like_CDC48_r2-like"/>
    <property type="match status" value="1"/>
</dbReference>
<organism evidence="5 6">
    <name type="scientific">Acaromyces ingoldii</name>
    <dbReference type="NCBI Taxonomy" id="215250"/>
    <lineage>
        <taxon>Eukaryota</taxon>
        <taxon>Fungi</taxon>
        <taxon>Dikarya</taxon>
        <taxon>Basidiomycota</taxon>
        <taxon>Ustilaginomycotina</taxon>
        <taxon>Exobasidiomycetes</taxon>
        <taxon>Exobasidiales</taxon>
        <taxon>Cryptobasidiaceae</taxon>
        <taxon>Acaromyces</taxon>
    </lineage>
</organism>
<dbReference type="SMART" id="SM00382">
    <property type="entry name" value="AAA"/>
    <property type="match status" value="2"/>
</dbReference>
<dbReference type="RefSeq" id="XP_025376791.1">
    <property type="nucleotide sequence ID" value="XM_025518888.1"/>
</dbReference>
<dbReference type="GeneID" id="37040804"/>
<accession>A0A316YNF9</accession>
<keyword evidence="2 3" id="KW-0067">ATP-binding</keyword>
<gene>
    <name evidence="5" type="ORF">FA10DRAFT_232133</name>
</gene>
<evidence type="ECO:0000313" key="6">
    <source>
        <dbReference type="Proteomes" id="UP000245768"/>
    </source>
</evidence>
<evidence type="ECO:0000256" key="1">
    <source>
        <dbReference type="ARBA" id="ARBA00022741"/>
    </source>
</evidence>
<dbReference type="InterPro" id="IPR050168">
    <property type="entry name" value="AAA_ATPase_domain"/>
</dbReference>
<dbReference type="FunFam" id="3.40.50.300:FF:001985">
    <property type="entry name" value="Chromosome 9, whole genome shotgun sequence"/>
    <property type="match status" value="1"/>
</dbReference>
<dbReference type="GO" id="GO:0005524">
    <property type="term" value="F:ATP binding"/>
    <property type="evidence" value="ECO:0007669"/>
    <property type="project" value="UniProtKB-KW"/>
</dbReference>
<dbReference type="FunCoup" id="A0A316YNF9">
    <property type="interactions" value="344"/>
</dbReference>
<dbReference type="InterPro" id="IPR003960">
    <property type="entry name" value="ATPase_AAA_CS"/>
</dbReference>
<dbReference type="InterPro" id="IPR027417">
    <property type="entry name" value="P-loop_NTPase"/>
</dbReference>
<name>A0A316YNF9_9BASI</name>